<accession>X1P1Z4</accession>
<protein>
    <recommendedName>
        <fullName evidence="2">DUF1353 domain-containing protein</fullName>
    </recommendedName>
</protein>
<name>X1P1Z4_9ZZZZ</name>
<comment type="caution">
    <text evidence="1">The sequence shown here is derived from an EMBL/GenBank/DDBJ whole genome shotgun (WGS) entry which is preliminary data.</text>
</comment>
<proteinExistence type="predicted"/>
<organism evidence="1">
    <name type="scientific">marine sediment metagenome</name>
    <dbReference type="NCBI Taxonomy" id="412755"/>
    <lineage>
        <taxon>unclassified sequences</taxon>
        <taxon>metagenomes</taxon>
        <taxon>ecological metagenomes</taxon>
    </lineage>
</organism>
<dbReference type="InterPro" id="IPR010767">
    <property type="entry name" value="Phage_CGC-2007_Cje0229"/>
</dbReference>
<reference evidence="1" key="1">
    <citation type="journal article" date="2014" name="Front. Microbiol.">
        <title>High frequency of phylogenetically diverse reductive dehalogenase-homologous genes in deep subseafloor sedimentary metagenomes.</title>
        <authorList>
            <person name="Kawai M."/>
            <person name="Futagami T."/>
            <person name="Toyoda A."/>
            <person name="Takaki Y."/>
            <person name="Nishi S."/>
            <person name="Hori S."/>
            <person name="Arai W."/>
            <person name="Tsubouchi T."/>
            <person name="Morono Y."/>
            <person name="Uchiyama I."/>
            <person name="Ito T."/>
            <person name="Fujiyama A."/>
            <person name="Inagaki F."/>
            <person name="Takami H."/>
        </authorList>
    </citation>
    <scope>NUCLEOTIDE SEQUENCE</scope>
    <source>
        <strain evidence="1">Expedition CK06-06</strain>
    </source>
</reference>
<evidence type="ECO:0000313" key="1">
    <source>
        <dbReference type="EMBL" id="GAI33030.1"/>
    </source>
</evidence>
<evidence type="ECO:0008006" key="2">
    <source>
        <dbReference type="Google" id="ProtNLM"/>
    </source>
</evidence>
<feature type="non-terminal residue" evidence="1">
    <location>
        <position position="1"/>
    </location>
</feature>
<dbReference type="Pfam" id="PF07087">
    <property type="entry name" value="DUF1353"/>
    <property type="match status" value="1"/>
</dbReference>
<gene>
    <name evidence="1" type="ORF">S06H3_50896</name>
</gene>
<dbReference type="EMBL" id="BARV01032257">
    <property type="protein sequence ID" value="GAI33030.1"/>
    <property type="molecule type" value="Genomic_DNA"/>
</dbReference>
<dbReference type="AlphaFoldDB" id="X1P1Z4"/>
<sequence>RPEFALWTFLPAWGKYGKAAVVHDYLYQTQTRTRKFADDVFYEAMLVSGTKPWKAMAMYRAVRLFGWLAWKGNDKKKV</sequence>